<evidence type="ECO:0000256" key="2">
    <source>
        <dbReference type="ARBA" id="ARBA00004922"/>
    </source>
</evidence>
<dbReference type="EMBL" id="ML996572">
    <property type="protein sequence ID" value="KAF2757880.1"/>
    <property type="molecule type" value="Genomic_DNA"/>
</dbReference>
<accession>A0A6A6W7E2</accession>
<comment type="cofactor">
    <cofactor evidence="1 12">
        <name>Ca(2+)</name>
        <dbReference type="ChEBI" id="CHEBI:29108"/>
    </cofactor>
</comment>
<feature type="active site" description="Proton donor" evidence="11">
    <location>
        <position position="116"/>
    </location>
</feature>
<dbReference type="PANTHER" id="PTHR11742:SF101">
    <property type="entry name" value="MANNOSYL-OLIGOSACCHARIDE ALPHA-1,2-MANNOSIDASE 1B"/>
    <property type="match status" value="1"/>
</dbReference>
<keyword evidence="12" id="KW-0479">Metal-binding</keyword>
<evidence type="ECO:0000256" key="5">
    <source>
        <dbReference type="ARBA" id="ARBA00022801"/>
    </source>
</evidence>
<evidence type="ECO:0000256" key="14">
    <source>
        <dbReference type="RuleBase" id="RU361193"/>
    </source>
</evidence>
<dbReference type="GO" id="GO:0005783">
    <property type="term" value="C:endoplasmic reticulum"/>
    <property type="evidence" value="ECO:0007669"/>
    <property type="project" value="TreeGrafter"/>
</dbReference>
<dbReference type="InterPro" id="IPR036026">
    <property type="entry name" value="Seven-hairpin_glycosidases"/>
</dbReference>
<dbReference type="InterPro" id="IPR050749">
    <property type="entry name" value="Glycosyl_Hydrolase_47"/>
</dbReference>
<dbReference type="GO" id="GO:0005975">
    <property type="term" value="P:carbohydrate metabolic process"/>
    <property type="evidence" value="ECO:0007669"/>
    <property type="project" value="InterPro"/>
</dbReference>
<feature type="binding site" evidence="12">
    <location>
        <position position="496"/>
    </location>
    <ligand>
        <name>Ca(2+)</name>
        <dbReference type="ChEBI" id="CHEBI:29108"/>
    </ligand>
</feature>
<keyword evidence="8 14" id="KW-0326">Glycosidase</keyword>
<keyword evidence="7" id="KW-0325">Glycoprotein</keyword>
<evidence type="ECO:0000256" key="11">
    <source>
        <dbReference type="PIRSR" id="PIRSR601382-1"/>
    </source>
</evidence>
<evidence type="ECO:0000256" key="15">
    <source>
        <dbReference type="SAM" id="SignalP"/>
    </source>
</evidence>
<comment type="catalytic activity">
    <reaction evidence="10">
        <text>N(4)-(alpha-D-Man-(1-&gt;2)-alpha-D-Man-(1-&gt;2)-alpha-D-Man-(1-&gt;3)-[alpha-D-Man-(1-&gt;2)-alpha-D-Man-(1-&gt;3)-[alpha-D-Man-(1-&gt;2)-alpha-D-Man-(1-&gt;6)]-alpha-D-Man-(1-&gt;6)]-beta-D-Man-(1-&gt;4)-beta-D-GlcNAc-(1-&gt;4)-beta-D-GlcNAc)-L-asparaginyl-[protein] (N-glucan mannose isomer 9A1,2,3B1,2,3) + 4 H2O = N(4)-(alpha-D-Man-(1-&gt;3)-[alpha-D-Man-(1-&gt;3)-[alpha-D-Man-(1-&gt;6)]-alpha-D-Man-(1-&gt;6)]-beta-D-Man-(1-&gt;4)-beta-D-GlcNAc-(1-&gt;4)-beta-D-GlcNAc)-L-asparaginyl-[protein] (N-glucan mannose isomer 5A1,2) + 4 beta-D-mannose</text>
        <dbReference type="Rhea" id="RHEA:56008"/>
        <dbReference type="Rhea" id="RHEA-COMP:14356"/>
        <dbReference type="Rhea" id="RHEA-COMP:14367"/>
        <dbReference type="ChEBI" id="CHEBI:15377"/>
        <dbReference type="ChEBI" id="CHEBI:28563"/>
        <dbReference type="ChEBI" id="CHEBI:59087"/>
        <dbReference type="ChEBI" id="CHEBI:139493"/>
        <dbReference type="EC" id="3.2.1.113"/>
    </reaction>
</comment>
<dbReference type="InterPro" id="IPR012341">
    <property type="entry name" value="6hp_glycosidase-like_sf"/>
</dbReference>
<organism evidence="16 17">
    <name type="scientific">Pseudovirgaria hyperparasitica</name>
    <dbReference type="NCBI Taxonomy" id="470096"/>
    <lineage>
        <taxon>Eukaryota</taxon>
        <taxon>Fungi</taxon>
        <taxon>Dikarya</taxon>
        <taxon>Ascomycota</taxon>
        <taxon>Pezizomycotina</taxon>
        <taxon>Dothideomycetes</taxon>
        <taxon>Dothideomycetes incertae sedis</taxon>
        <taxon>Acrospermales</taxon>
        <taxon>Acrospermaceae</taxon>
        <taxon>Pseudovirgaria</taxon>
    </lineage>
</organism>
<dbReference type="UniPathway" id="UPA00378"/>
<keyword evidence="17" id="KW-1185">Reference proteome</keyword>
<evidence type="ECO:0000256" key="8">
    <source>
        <dbReference type="ARBA" id="ARBA00023295"/>
    </source>
</evidence>
<evidence type="ECO:0000256" key="1">
    <source>
        <dbReference type="ARBA" id="ARBA00001913"/>
    </source>
</evidence>
<dbReference type="OrthoDB" id="8118055at2759"/>
<protein>
    <recommendedName>
        <fullName evidence="14">alpha-1,2-Mannosidase</fullName>
        <ecNumber evidence="14">3.2.1.-</ecNumber>
    </recommendedName>
</protein>
<evidence type="ECO:0000313" key="16">
    <source>
        <dbReference type="EMBL" id="KAF2757880.1"/>
    </source>
</evidence>
<proteinExistence type="inferred from homology"/>
<evidence type="ECO:0000256" key="13">
    <source>
        <dbReference type="PIRSR" id="PIRSR601382-3"/>
    </source>
</evidence>
<feature type="chain" id="PRO_5025437653" description="alpha-1,2-Mannosidase" evidence="15">
    <location>
        <begin position="19"/>
        <end position="507"/>
    </location>
</feature>
<dbReference type="SUPFAM" id="SSF48225">
    <property type="entry name" value="Seven-hairpin glycosidases"/>
    <property type="match status" value="1"/>
</dbReference>
<keyword evidence="5 14" id="KW-0378">Hydrolase</keyword>
<dbReference type="GO" id="GO:0036503">
    <property type="term" value="P:ERAD pathway"/>
    <property type="evidence" value="ECO:0007669"/>
    <property type="project" value="UniProtKB-ARBA"/>
</dbReference>
<dbReference type="InterPro" id="IPR001382">
    <property type="entry name" value="Glyco_hydro_47"/>
</dbReference>
<dbReference type="Proteomes" id="UP000799437">
    <property type="component" value="Unassembled WGS sequence"/>
</dbReference>
<keyword evidence="12" id="KW-0106">Calcium</keyword>
<feature type="signal peptide" evidence="15">
    <location>
        <begin position="1"/>
        <end position="18"/>
    </location>
</feature>
<dbReference type="Pfam" id="PF01532">
    <property type="entry name" value="Glyco_hydro_47"/>
    <property type="match status" value="1"/>
</dbReference>
<evidence type="ECO:0000256" key="3">
    <source>
        <dbReference type="ARBA" id="ARBA00007658"/>
    </source>
</evidence>
<evidence type="ECO:0000256" key="7">
    <source>
        <dbReference type="ARBA" id="ARBA00023180"/>
    </source>
</evidence>
<keyword evidence="4 15" id="KW-0732">Signal</keyword>
<evidence type="ECO:0000256" key="6">
    <source>
        <dbReference type="ARBA" id="ARBA00023157"/>
    </source>
</evidence>
<dbReference type="Gene3D" id="1.50.10.10">
    <property type="match status" value="1"/>
</dbReference>
<feature type="active site" evidence="11">
    <location>
        <position position="262"/>
    </location>
</feature>
<feature type="active site" evidence="11">
    <location>
        <position position="404"/>
    </location>
</feature>
<dbReference type="GO" id="GO:0016020">
    <property type="term" value="C:membrane"/>
    <property type="evidence" value="ECO:0007669"/>
    <property type="project" value="InterPro"/>
</dbReference>
<dbReference type="FunFam" id="1.50.10.10:FF:000047">
    <property type="entry name" value="Mannosyl-oligosaccharide alpha-1,2-mannosidase"/>
    <property type="match status" value="1"/>
</dbReference>
<dbReference type="RefSeq" id="XP_033600331.1">
    <property type="nucleotide sequence ID" value="XM_033741138.1"/>
</dbReference>
<evidence type="ECO:0000256" key="4">
    <source>
        <dbReference type="ARBA" id="ARBA00022729"/>
    </source>
</evidence>
<reference evidence="16" key="1">
    <citation type="journal article" date="2020" name="Stud. Mycol.">
        <title>101 Dothideomycetes genomes: a test case for predicting lifestyles and emergence of pathogens.</title>
        <authorList>
            <person name="Haridas S."/>
            <person name="Albert R."/>
            <person name="Binder M."/>
            <person name="Bloem J."/>
            <person name="Labutti K."/>
            <person name="Salamov A."/>
            <person name="Andreopoulos B."/>
            <person name="Baker S."/>
            <person name="Barry K."/>
            <person name="Bills G."/>
            <person name="Bluhm B."/>
            <person name="Cannon C."/>
            <person name="Castanera R."/>
            <person name="Culley D."/>
            <person name="Daum C."/>
            <person name="Ezra D."/>
            <person name="Gonzalez J."/>
            <person name="Henrissat B."/>
            <person name="Kuo A."/>
            <person name="Liang C."/>
            <person name="Lipzen A."/>
            <person name="Lutzoni F."/>
            <person name="Magnuson J."/>
            <person name="Mondo S."/>
            <person name="Nolan M."/>
            <person name="Ohm R."/>
            <person name="Pangilinan J."/>
            <person name="Park H.-J."/>
            <person name="Ramirez L."/>
            <person name="Alfaro M."/>
            <person name="Sun H."/>
            <person name="Tritt A."/>
            <person name="Yoshinaga Y."/>
            <person name="Zwiers L.-H."/>
            <person name="Turgeon B."/>
            <person name="Goodwin S."/>
            <person name="Spatafora J."/>
            <person name="Crous P."/>
            <person name="Grigoriev I."/>
        </authorList>
    </citation>
    <scope>NUCLEOTIDE SEQUENCE</scope>
    <source>
        <strain evidence="16">CBS 121739</strain>
    </source>
</reference>
<dbReference type="GeneID" id="54482192"/>
<comment type="pathway">
    <text evidence="2">Protein modification; protein glycosylation.</text>
</comment>
<keyword evidence="6 13" id="KW-1015">Disulfide bond</keyword>
<sequence>MLWPKFGAISLCASVALALPRSPASIRKREDQERADAVKAAFQHAWDGYKQYAFPNDELKPVSNSFGNSRNGWGASAVDALSTALLMGNQDVVDTVLEHITTIDYTKTDTEVSLFETTIRYLGGMLSAYDLLKGPLSNMATDYTKVDALLTKSKELADALKFAFDTTSGVPHNNLIFANRTYVEDNGSNGLATVGTLVLEWTHLSDLLGVSTYQDLAEKGESYLLNPMPTSNEPWPGLIGSDISIEDGTLQNANGGWSGGQDSFYEYLLKMYVYDQSRFGQYKDRWVLAADSTIAHLTSHPQTRPEVTFVAEFRGQTQSLNSGHLTCFHGGNFLLGGAVLGEQKYIDYGLALVDSCHATYNATATKIGPERWSWDPENVPADQQAFWEENGFYITVEYYDLRPEVVESFYHAYRITGEQIYADWVWDAFIAVNSTARRGSGFDAIENVNVEGGGTSFDNQESFLYAEVMKYFYLTFAGEAEWQVSKDGKNAFVFNTEAHPFKVVGGS</sequence>
<dbReference type="PRINTS" id="PR00747">
    <property type="entry name" value="GLYHDRLASE47"/>
</dbReference>
<gene>
    <name evidence="16" type="ORF">EJ05DRAFT_370537</name>
</gene>
<comment type="catalytic activity">
    <reaction evidence="9">
        <text>N(4)-(alpha-D-Man-(1-&gt;2)-alpha-D-Man-(1-&gt;2)-alpha-D-Man-(1-&gt;3)-[alpha-D-Man-(1-&gt;3)-[alpha-D-Man-(1-&gt;2)-alpha-D-Man-(1-&gt;6)]-alpha-D-Man-(1-&gt;6)]-beta-D-Man-(1-&gt;4)-beta-D-GlcNAc-(1-&gt;4)-beta-D-GlcNAc)-L-asparaginyl-[protein] (N-glucan mannose isomer 8A1,2,3B1,3) + 3 H2O = N(4)-(alpha-D-Man-(1-&gt;3)-[alpha-D-Man-(1-&gt;3)-[alpha-D-Man-(1-&gt;6)]-alpha-D-Man-(1-&gt;6)]-beta-D-Man-(1-&gt;4)-beta-D-GlcNAc-(1-&gt;4)-beta-D-GlcNAc)-L-asparaginyl-[protein] (N-glucan mannose isomer 5A1,2) + 3 beta-D-mannose</text>
        <dbReference type="Rhea" id="RHEA:56028"/>
        <dbReference type="Rhea" id="RHEA-COMP:14358"/>
        <dbReference type="Rhea" id="RHEA-COMP:14367"/>
        <dbReference type="ChEBI" id="CHEBI:15377"/>
        <dbReference type="ChEBI" id="CHEBI:28563"/>
        <dbReference type="ChEBI" id="CHEBI:59087"/>
        <dbReference type="ChEBI" id="CHEBI:60628"/>
        <dbReference type="EC" id="3.2.1.113"/>
    </reaction>
</comment>
<evidence type="ECO:0000313" key="17">
    <source>
        <dbReference type="Proteomes" id="UP000799437"/>
    </source>
</evidence>
<feature type="active site" description="Proton donor" evidence="11">
    <location>
        <position position="370"/>
    </location>
</feature>
<evidence type="ECO:0000256" key="9">
    <source>
        <dbReference type="ARBA" id="ARBA00047669"/>
    </source>
</evidence>
<comment type="similarity">
    <text evidence="3 14">Belongs to the glycosyl hydrolase 47 family.</text>
</comment>
<feature type="disulfide bond" evidence="13">
    <location>
        <begin position="327"/>
        <end position="356"/>
    </location>
</feature>
<evidence type="ECO:0000256" key="12">
    <source>
        <dbReference type="PIRSR" id="PIRSR601382-2"/>
    </source>
</evidence>
<dbReference type="EC" id="3.2.1.-" evidence="14"/>
<dbReference type="GO" id="GO:0005509">
    <property type="term" value="F:calcium ion binding"/>
    <property type="evidence" value="ECO:0007669"/>
    <property type="project" value="InterPro"/>
</dbReference>
<dbReference type="GO" id="GO:0004571">
    <property type="term" value="F:mannosyl-oligosaccharide 1,2-alpha-mannosidase activity"/>
    <property type="evidence" value="ECO:0007669"/>
    <property type="project" value="UniProtKB-EC"/>
</dbReference>
<evidence type="ECO:0000256" key="10">
    <source>
        <dbReference type="ARBA" id="ARBA00048605"/>
    </source>
</evidence>
<dbReference type="PANTHER" id="PTHR11742">
    <property type="entry name" value="MANNOSYL-OLIGOSACCHARIDE ALPHA-1,2-MANNOSIDASE-RELATED"/>
    <property type="match status" value="1"/>
</dbReference>
<name>A0A6A6W7E2_9PEZI</name>
<dbReference type="AlphaFoldDB" id="A0A6A6W7E2"/>